<accession>A0ACB8RTI8</accession>
<organism evidence="1 2">
    <name type="scientific">Auriscalpium vulgare</name>
    <dbReference type="NCBI Taxonomy" id="40419"/>
    <lineage>
        <taxon>Eukaryota</taxon>
        <taxon>Fungi</taxon>
        <taxon>Dikarya</taxon>
        <taxon>Basidiomycota</taxon>
        <taxon>Agaricomycotina</taxon>
        <taxon>Agaricomycetes</taxon>
        <taxon>Russulales</taxon>
        <taxon>Auriscalpiaceae</taxon>
        <taxon>Auriscalpium</taxon>
    </lineage>
</organism>
<keyword evidence="2" id="KW-1185">Reference proteome</keyword>
<keyword evidence="1" id="KW-0456">Lyase</keyword>
<sequence length="517" mass="53628">MLLKVFLLCLTCRLSRGRSVPVDDHDYIGVAHGIAESGAPPGQLGFMSAADAPLLLLPPGQSASSDPIPPSPIPPPPAPVASTSIQIVTVTDVVTAPPDTVTVTVAPSPTTSSSATSLPPAPPLHAWAVPAVFADLSGFNVTKFPSGKHNLEIVNGIPASASAASSPSPTHSGSNVQPAWANDSSVLQLFYPMGSINPSNSPQGGSEFYATPLDLRDARNVTMEYSVFFPADFDWVKGGKLPGLYGGHTTCSGGDDALNCFSTRMMWRPDGAGELYLYAPKDQQTKALCSLPPQSICDSTYGLSIGRGAFMFNAGAWTHISQTVSLNTPGEQDGGFYLEVDGKPIINRSDVFYRNPVPPAADPSDADPEEPAPTQLSVDGLLDPLVDGILGTAHSVANGAAEALPPLVAPTPAPGPAPAAPGRISTTTATVTSFAPPQTVTQTLSALAVLGAQVPLPIAVPVDEVDAFSEDSVPDGPIGFSGLFFSTFFGGHESDYATPKDQTVWFKDFGIRINDVS</sequence>
<evidence type="ECO:0000313" key="2">
    <source>
        <dbReference type="Proteomes" id="UP000814033"/>
    </source>
</evidence>
<gene>
    <name evidence="1" type="ORF">FA95DRAFT_1300354</name>
</gene>
<evidence type="ECO:0000313" key="1">
    <source>
        <dbReference type="EMBL" id="KAI0046920.1"/>
    </source>
</evidence>
<reference evidence="1" key="1">
    <citation type="submission" date="2021-02" db="EMBL/GenBank/DDBJ databases">
        <authorList>
            <consortium name="DOE Joint Genome Institute"/>
            <person name="Ahrendt S."/>
            <person name="Looney B.P."/>
            <person name="Miyauchi S."/>
            <person name="Morin E."/>
            <person name="Drula E."/>
            <person name="Courty P.E."/>
            <person name="Chicoki N."/>
            <person name="Fauchery L."/>
            <person name="Kohler A."/>
            <person name="Kuo A."/>
            <person name="Labutti K."/>
            <person name="Pangilinan J."/>
            <person name="Lipzen A."/>
            <person name="Riley R."/>
            <person name="Andreopoulos W."/>
            <person name="He G."/>
            <person name="Johnson J."/>
            <person name="Barry K.W."/>
            <person name="Grigoriev I.V."/>
            <person name="Nagy L."/>
            <person name="Hibbett D."/>
            <person name="Henrissat B."/>
            <person name="Matheny P.B."/>
            <person name="Labbe J."/>
            <person name="Martin F."/>
        </authorList>
    </citation>
    <scope>NUCLEOTIDE SEQUENCE</scope>
    <source>
        <strain evidence="1">FP105234-sp</strain>
    </source>
</reference>
<comment type="caution">
    <text evidence="1">The sequence shown here is derived from an EMBL/GenBank/DDBJ whole genome shotgun (WGS) entry which is preliminary data.</text>
</comment>
<name>A0ACB8RTI8_9AGAM</name>
<dbReference type="Proteomes" id="UP000814033">
    <property type="component" value="Unassembled WGS sequence"/>
</dbReference>
<protein>
    <submittedName>
        <fullName evidence="1">Polysaccharide lyase family 14 protein</fullName>
    </submittedName>
</protein>
<dbReference type="EMBL" id="MU275914">
    <property type="protein sequence ID" value="KAI0046920.1"/>
    <property type="molecule type" value="Genomic_DNA"/>
</dbReference>
<proteinExistence type="predicted"/>
<reference evidence="1" key="2">
    <citation type="journal article" date="2022" name="New Phytol.">
        <title>Evolutionary transition to the ectomycorrhizal habit in the genomes of a hyperdiverse lineage of mushroom-forming fungi.</title>
        <authorList>
            <person name="Looney B."/>
            <person name="Miyauchi S."/>
            <person name="Morin E."/>
            <person name="Drula E."/>
            <person name="Courty P.E."/>
            <person name="Kohler A."/>
            <person name="Kuo A."/>
            <person name="LaButti K."/>
            <person name="Pangilinan J."/>
            <person name="Lipzen A."/>
            <person name="Riley R."/>
            <person name="Andreopoulos W."/>
            <person name="He G."/>
            <person name="Johnson J."/>
            <person name="Nolan M."/>
            <person name="Tritt A."/>
            <person name="Barry K.W."/>
            <person name="Grigoriev I.V."/>
            <person name="Nagy L.G."/>
            <person name="Hibbett D."/>
            <person name="Henrissat B."/>
            <person name="Matheny P.B."/>
            <person name="Labbe J."/>
            <person name="Martin F.M."/>
        </authorList>
    </citation>
    <scope>NUCLEOTIDE SEQUENCE</scope>
    <source>
        <strain evidence="1">FP105234-sp</strain>
    </source>
</reference>